<dbReference type="SUPFAM" id="SSF56784">
    <property type="entry name" value="HAD-like"/>
    <property type="match status" value="1"/>
</dbReference>
<sequence>MPEAVVFDLDGTVLKVNSFRLWVSYLIKARIPHLRRRGRWRLSLGVARALMARKAGVISHETLKWRLQQLWQGVAEGDGGAIEADFVGVLKRFVRPELSDVMRAVAAGEIDAILATAAAGDYAYGLGCALGFRHIVATPRIREKGDPSTVGIFKREAVCRLLAELGWQERDIVLLTDHADDLPLIGISRDVYWFGPEEARTALQRDLPDVRLRPGLQADEILLTQSA</sequence>
<dbReference type="OrthoDB" id="7375910at2"/>
<dbReference type="Gene3D" id="3.40.50.1000">
    <property type="entry name" value="HAD superfamily/HAD-like"/>
    <property type="match status" value="1"/>
</dbReference>
<evidence type="ECO:0000313" key="2">
    <source>
        <dbReference type="Proteomes" id="UP000233293"/>
    </source>
</evidence>
<comment type="caution">
    <text evidence="1">The sequence shown here is derived from an EMBL/GenBank/DDBJ whole genome shotgun (WGS) entry which is preliminary data.</text>
</comment>
<evidence type="ECO:0000313" key="1">
    <source>
        <dbReference type="EMBL" id="PKU23238.1"/>
    </source>
</evidence>
<dbReference type="AlphaFoldDB" id="A0A2N3PS61"/>
<evidence type="ECO:0008006" key="3">
    <source>
        <dbReference type="Google" id="ProtNLM"/>
    </source>
</evidence>
<dbReference type="InterPro" id="IPR023214">
    <property type="entry name" value="HAD_sf"/>
</dbReference>
<accession>A0A2N3PS61</accession>
<name>A0A2N3PS61_9PROT</name>
<proteinExistence type="predicted"/>
<dbReference type="Gene3D" id="1.20.1440.100">
    <property type="entry name" value="SG protein - dephosphorylation function"/>
    <property type="match status" value="1"/>
</dbReference>
<protein>
    <recommendedName>
        <fullName evidence="3">HAD-IB family hydrolase</fullName>
    </recommendedName>
</protein>
<dbReference type="Pfam" id="PF12710">
    <property type="entry name" value="HAD"/>
    <property type="match status" value="1"/>
</dbReference>
<dbReference type="EMBL" id="PIUM01000022">
    <property type="protein sequence ID" value="PKU23238.1"/>
    <property type="molecule type" value="Genomic_DNA"/>
</dbReference>
<keyword evidence="2" id="KW-1185">Reference proteome</keyword>
<organism evidence="1 2">
    <name type="scientific">Telmatospirillum siberiense</name>
    <dbReference type="NCBI Taxonomy" id="382514"/>
    <lineage>
        <taxon>Bacteria</taxon>
        <taxon>Pseudomonadati</taxon>
        <taxon>Pseudomonadota</taxon>
        <taxon>Alphaproteobacteria</taxon>
        <taxon>Rhodospirillales</taxon>
        <taxon>Rhodospirillaceae</taxon>
        <taxon>Telmatospirillum</taxon>
    </lineage>
</organism>
<reference evidence="2" key="1">
    <citation type="submission" date="2017-12" db="EMBL/GenBank/DDBJ databases">
        <title>Draft genome sequence of Telmatospirillum siberiense 26-4b1T, an acidotolerant peatland alphaproteobacterium potentially involved in sulfur cycling.</title>
        <authorList>
            <person name="Hausmann B."/>
            <person name="Pjevac P."/>
            <person name="Schreck K."/>
            <person name="Herbold C.W."/>
            <person name="Daims H."/>
            <person name="Wagner M."/>
            <person name="Pester M."/>
            <person name="Loy A."/>
        </authorList>
    </citation>
    <scope>NUCLEOTIDE SEQUENCE [LARGE SCALE GENOMIC DNA]</scope>
    <source>
        <strain evidence="2">26-4b1</strain>
    </source>
</reference>
<dbReference type="RefSeq" id="WP_101251936.1">
    <property type="nucleotide sequence ID" value="NZ_PIUM01000022.1"/>
</dbReference>
<dbReference type="Proteomes" id="UP000233293">
    <property type="component" value="Unassembled WGS sequence"/>
</dbReference>
<gene>
    <name evidence="1" type="ORF">CWS72_17590</name>
</gene>
<dbReference type="InterPro" id="IPR036412">
    <property type="entry name" value="HAD-like_sf"/>
</dbReference>